<organism evidence="1">
    <name type="scientific">Flavobacterium columnare</name>
    <dbReference type="NCBI Taxonomy" id="996"/>
    <lineage>
        <taxon>Bacteria</taxon>
        <taxon>Pseudomonadati</taxon>
        <taxon>Bacteroidota</taxon>
        <taxon>Flavobacteriia</taxon>
        <taxon>Flavobacteriales</taxon>
        <taxon>Flavobacteriaceae</taxon>
        <taxon>Flavobacterium</taxon>
    </lineage>
</organism>
<name>A0AA94F0E9_9FLAO</name>
<reference evidence="1" key="1">
    <citation type="submission" date="2018-12" db="EMBL/GenBank/DDBJ databases">
        <title>Draft genome sequence of Flaovobacterium columnare BGFS27 isolated from channel catfish in Alabama.</title>
        <authorList>
            <person name="Cai W."/>
            <person name="Arias C."/>
        </authorList>
    </citation>
    <scope>NUCLEOTIDE SEQUENCE [LARGE SCALE GENOMIC DNA]</scope>
    <source>
        <strain evidence="1">BGFS27</strain>
    </source>
</reference>
<protein>
    <recommendedName>
        <fullName evidence="2">Lipoprotein</fullName>
    </recommendedName>
</protein>
<dbReference type="AlphaFoldDB" id="A0AA94F0E9"/>
<accession>A0AA94F0E9</accession>
<evidence type="ECO:0008006" key="2">
    <source>
        <dbReference type="Google" id="ProtNLM"/>
    </source>
</evidence>
<comment type="caution">
    <text evidence="1">The sequence shown here is derived from an EMBL/GenBank/DDBJ whole genome shotgun (WGS) entry which is preliminary data.</text>
</comment>
<dbReference type="PROSITE" id="PS51257">
    <property type="entry name" value="PROKAR_LIPOPROTEIN"/>
    <property type="match status" value="1"/>
</dbReference>
<evidence type="ECO:0000313" key="1">
    <source>
        <dbReference type="EMBL" id="RVU88531.1"/>
    </source>
</evidence>
<gene>
    <name evidence="1" type="ORF">EJB19_10270</name>
</gene>
<sequence length="90" mass="10753">MKRIIILLIFTVLISCGKSTYYAFEEYDYDPDSGKDYLYSYCALEITPKKEVIFRGASNEYYIYDKQTTYFDDNSSEYIYIYIAIKKHLI</sequence>
<dbReference type="RefSeq" id="WP_089047735.1">
    <property type="nucleotide sequence ID" value="NZ_RWGX02000012.1"/>
</dbReference>
<dbReference type="EMBL" id="RWGX01000004">
    <property type="protein sequence ID" value="RVU88531.1"/>
    <property type="molecule type" value="Genomic_DNA"/>
</dbReference>
<proteinExistence type="predicted"/>